<reference evidence="2" key="1">
    <citation type="submission" date="2015-08" db="UniProtKB">
        <authorList>
            <consortium name="WormBaseParasite"/>
        </authorList>
    </citation>
    <scope>IDENTIFICATION</scope>
</reference>
<name>A0A0K0ELR1_STRER</name>
<proteinExistence type="predicted"/>
<organism evidence="2">
    <name type="scientific">Strongyloides stercoralis</name>
    <name type="common">Threadworm</name>
    <dbReference type="NCBI Taxonomy" id="6248"/>
    <lineage>
        <taxon>Eukaryota</taxon>
        <taxon>Metazoa</taxon>
        <taxon>Ecdysozoa</taxon>
        <taxon>Nematoda</taxon>
        <taxon>Chromadorea</taxon>
        <taxon>Rhabditida</taxon>
        <taxon>Tylenchina</taxon>
        <taxon>Panagrolaimomorpha</taxon>
        <taxon>Strongyloidoidea</taxon>
        <taxon>Strongyloididae</taxon>
        <taxon>Strongyloides</taxon>
    </lineage>
</organism>
<accession>A0A0K0ELR1</accession>
<protein>
    <submittedName>
        <fullName evidence="2">Uncharacterized protein</fullName>
    </submittedName>
</protein>
<evidence type="ECO:0000256" key="1">
    <source>
        <dbReference type="SAM" id="MobiDB-lite"/>
    </source>
</evidence>
<dbReference type="WBParaSite" id="SSTP_0001040200.1">
    <property type="protein sequence ID" value="SSTP_0001040200.1"/>
    <property type="gene ID" value="SSTP_0001040200"/>
</dbReference>
<feature type="region of interest" description="Disordered" evidence="1">
    <location>
        <begin position="24"/>
        <end position="68"/>
    </location>
</feature>
<dbReference type="STRING" id="6248.A0A0K0ELR1"/>
<dbReference type="AlphaFoldDB" id="A0A0K0ELR1"/>
<evidence type="ECO:0000313" key="2">
    <source>
        <dbReference type="WBParaSite" id="SSTP_0001040200.1"/>
    </source>
</evidence>
<feature type="compositionally biased region" description="Low complexity" evidence="1">
    <location>
        <begin position="31"/>
        <end position="68"/>
    </location>
</feature>
<sequence>MEEKARERRRIFIQNEKARFEKFAKERAERQTTTAQTTTTTTASTTTSTATTTTTPAPTTTTSQNGKK</sequence>